<dbReference type="SMART" id="SM00091">
    <property type="entry name" value="PAS"/>
    <property type="match status" value="1"/>
</dbReference>
<organism evidence="7 8">
    <name type="scientific">Sphaerochaeta globosa (strain ATCC BAA-1886 / DSM 22777 / Buddy)</name>
    <name type="common">Spirochaeta sp. (strain Buddy)</name>
    <dbReference type="NCBI Taxonomy" id="158189"/>
    <lineage>
        <taxon>Bacteria</taxon>
        <taxon>Pseudomonadati</taxon>
        <taxon>Spirochaetota</taxon>
        <taxon>Spirochaetia</taxon>
        <taxon>Spirochaetales</taxon>
        <taxon>Sphaerochaetaceae</taxon>
        <taxon>Sphaerochaeta</taxon>
    </lineage>
</organism>
<gene>
    <name evidence="7" type="ordered locus">SpiBuddy_2531</name>
</gene>
<dbReference type="InterPro" id="IPR000014">
    <property type="entry name" value="PAS"/>
</dbReference>
<dbReference type="SUPFAM" id="SSF158472">
    <property type="entry name" value="HAMP domain-like"/>
    <property type="match status" value="1"/>
</dbReference>
<evidence type="ECO:0000259" key="4">
    <source>
        <dbReference type="PROSITE" id="PS50885"/>
    </source>
</evidence>
<accession>F0RSE2</accession>
<dbReference type="Gene3D" id="3.30.450.20">
    <property type="entry name" value="PAS domain"/>
    <property type="match status" value="3"/>
</dbReference>
<dbReference type="InterPro" id="IPR013767">
    <property type="entry name" value="PAS_fold"/>
</dbReference>
<dbReference type="eggNOG" id="COG5000">
    <property type="taxonomic scope" value="Bacteria"/>
</dbReference>
<dbReference type="CDD" id="cd00130">
    <property type="entry name" value="PAS"/>
    <property type="match status" value="1"/>
</dbReference>
<dbReference type="Gene3D" id="6.10.340.10">
    <property type="match status" value="1"/>
</dbReference>
<dbReference type="GO" id="GO:0016020">
    <property type="term" value="C:membrane"/>
    <property type="evidence" value="ECO:0007669"/>
    <property type="project" value="InterPro"/>
</dbReference>
<sequence>MNRIKAKPLSIKSMVFLLFLAVMVFTIGGIGSLVYVRWAASAEQTTDDIANTIGLSLQQQLRTFMQVPLQINHTSQGMIEERIVHLDDEQERDRFFVSLMSSFDPSLYSFSYGSSDGHYYGARRNTQGAIEIMRNNEQTDSHSWYYSVAEDLSAGEKVLDAGPFDPRTRAWYQVAEQQEGPSFSPVYKHFIIDDLAISAAWPIYDRDHVLQGVLGTHILLNRIGDFLANTVRSHEGQAIVVERESGLLVANSLGLKNFTVSEDGKLKRKHVAELETQAFAQAYEAGQSSLYEDYQVSLFPLQLAGIDWVVISAIPRSLLFAQVRQTIVITIVLALAALLIGLILYVAASSYLMQPISHLLEVSKALSEGDLSKRVSFTRKDEIGGIASSMNNVADTMQQLINNLEDQVKERTDALEENKQQLELLLNSTAEGIYGIDLDGYCTFCNQSAVNILGFTGFQQLLGKQMHDLIHHSNRNGKPMAVSSCKIFQSIREGKGYEAEDEVFWRADGTFFEVAYHSYPQIRAGNIVGGVVSFMDITQRKQRENQISYLGSHDPLTGLFNRRHFEEQFRLLDTAQYWPLSLIFADLNGLKLTNDIFGHGAGDRLLCQAAEILKQACRGGDVVARIGGDEFIVLLPNTDTVQARMTISLIHASLEHAPSDAIKCSISLGYETKTNQTMTLAELMANAENAMYKDKVTNRKHVQTDMITTLQARLHARSSREREHAIEVSNLSEILGLELHISKSELATLKQAAFLHDIGKVSLPEKLLHKKTLTEQEYATMQQHAVIGYRILNLFEDTLILAEPVYSHHERWDGTGYPRALKGVQIPLLARIIAIAEVYDRVRNNEEQGNEQRARAVIEQGVGSQFDPDLAALFLKLLQKTDTGRQDS</sequence>
<dbReference type="InterPro" id="IPR052155">
    <property type="entry name" value="Biofilm_reg_signaling"/>
</dbReference>
<feature type="domain" description="HAMP" evidence="4">
    <location>
        <begin position="350"/>
        <end position="402"/>
    </location>
</feature>
<evidence type="ECO:0000313" key="7">
    <source>
        <dbReference type="EMBL" id="ADY14342.1"/>
    </source>
</evidence>
<dbReference type="Gene3D" id="3.30.70.270">
    <property type="match status" value="1"/>
</dbReference>
<keyword evidence="8" id="KW-1185">Reference proteome</keyword>
<feature type="transmembrane region" description="Helical" evidence="2">
    <location>
        <begin position="294"/>
        <end position="314"/>
    </location>
</feature>
<keyword evidence="2" id="KW-1133">Transmembrane helix</keyword>
<dbReference type="RefSeq" id="WP_013608187.1">
    <property type="nucleotide sequence ID" value="NC_015152.1"/>
</dbReference>
<dbReference type="AlphaFoldDB" id="F0RSE2"/>
<feature type="domain" description="GGDEF" evidence="5">
    <location>
        <begin position="578"/>
        <end position="707"/>
    </location>
</feature>
<dbReference type="PANTHER" id="PTHR44757:SF2">
    <property type="entry name" value="BIOFILM ARCHITECTURE MAINTENANCE PROTEIN MBAA"/>
    <property type="match status" value="1"/>
</dbReference>
<evidence type="ECO:0000259" key="3">
    <source>
        <dbReference type="PROSITE" id="PS50112"/>
    </source>
</evidence>
<dbReference type="Pfam" id="PF00672">
    <property type="entry name" value="HAMP"/>
    <property type="match status" value="1"/>
</dbReference>
<dbReference type="Pfam" id="PF00990">
    <property type="entry name" value="GGDEF"/>
    <property type="match status" value="1"/>
</dbReference>
<dbReference type="SUPFAM" id="SSF55073">
    <property type="entry name" value="Nucleotide cyclase"/>
    <property type="match status" value="1"/>
</dbReference>
<dbReference type="InterPro" id="IPR003660">
    <property type="entry name" value="HAMP_dom"/>
</dbReference>
<dbReference type="InterPro" id="IPR035965">
    <property type="entry name" value="PAS-like_dom_sf"/>
</dbReference>
<name>F0RSE2_SPHGB</name>
<keyword evidence="1" id="KW-0175">Coiled coil</keyword>
<dbReference type="PANTHER" id="PTHR44757">
    <property type="entry name" value="DIGUANYLATE CYCLASE DGCP"/>
    <property type="match status" value="1"/>
</dbReference>
<dbReference type="PROSITE" id="PS50885">
    <property type="entry name" value="HAMP"/>
    <property type="match status" value="1"/>
</dbReference>
<dbReference type="CDD" id="cd01949">
    <property type="entry name" value="GGDEF"/>
    <property type="match status" value="1"/>
</dbReference>
<keyword evidence="7" id="KW-0378">Hydrolase</keyword>
<dbReference type="SMART" id="SM00267">
    <property type="entry name" value="GGDEF"/>
    <property type="match status" value="1"/>
</dbReference>
<dbReference type="SUPFAM" id="SSF55785">
    <property type="entry name" value="PYP-like sensor domain (PAS domain)"/>
    <property type="match status" value="1"/>
</dbReference>
<dbReference type="PROSITE" id="PS50887">
    <property type="entry name" value="GGDEF"/>
    <property type="match status" value="1"/>
</dbReference>
<dbReference type="KEGG" id="sbu:SpiBuddy_2531"/>
<dbReference type="InterPro" id="IPR003607">
    <property type="entry name" value="HD/PDEase_dom"/>
</dbReference>
<dbReference type="Pfam" id="PF13487">
    <property type="entry name" value="HD_5"/>
    <property type="match status" value="1"/>
</dbReference>
<feature type="domain" description="PAS" evidence="3">
    <location>
        <begin position="418"/>
        <end position="476"/>
    </location>
</feature>
<dbReference type="GO" id="GO:0007165">
    <property type="term" value="P:signal transduction"/>
    <property type="evidence" value="ECO:0007669"/>
    <property type="project" value="InterPro"/>
</dbReference>
<dbReference type="InterPro" id="IPR037522">
    <property type="entry name" value="HD_GYP_dom"/>
</dbReference>
<evidence type="ECO:0000256" key="1">
    <source>
        <dbReference type="SAM" id="Coils"/>
    </source>
</evidence>
<dbReference type="PROSITE" id="PS50112">
    <property type="entry name" value="PAS"/>
    <property type="match status" value="1"/>
</dbReference>
<dbReference type="NCBIfam" id="TIGR00229">
    <property type="entry name" value="sensory_box"/>
    <property type="match status" value="1"/>
</dbReference>
<dbReference type="eggNOG" id="COG3437">
    <property type="taxonomic scope" value="Bacteria"/>
</dbReference>
<dbReference type="CDD" id="cd06225">
    <property type="entry name" value="HAMP"/>
    <property type="match status" value="1"/>
</dbReference>
<dbReference type="SUPFAM" id="SSF109604">
    <property type="entry name" value="HD-domain/PDEase-like"/>
    <property type="match status" value="1"/>
</dbReference>
<dbReference type="CDD" id="cd00077">
    <property type="entry name" value="HDc"/>
    <property type="match status" value="1"/>
</dbReference>
<dbReference type="PROSITE" id="PS51832">
    <property type="entry name" value="HD_GYP"/>
    <property type="match status" value="1"/>
</dbReference>
<evidence type="ECO:0000259" key="5">
    <source>
        <dbReference type="PROSITE" id="PS50887"/>
    </source>
</evidence>
<feature type="transmembrane region" description="Helical" evidence="2">
    <location>
        <begin position="326"/>
        <end position="348"/>
    </location>
</feature>
<dbReference type="SMART" id="SM00471">
    <property type="entry name" value="HDc"/>
    <property type="match status" value="1"/>
</dbReference>
<evidence type="ECO:0000259" key="6">
    <source>
        <dbReference type="PROSITE" id="PS51832"/>
    </source>
</evidence>
<feature type="coiled-coil region" evidence="1">
    <location>
        <begin position="387"/>
        <end position="425"/>
    </location>
</feature>
<dbReference type="SMART" id="SM00304">
    <property type="entry name" value="HAMP"/>
    <property type="match status" value="1"/>
</dbReference>
<dbReference type="NCBIfam" id="TIGR00254">
    <property type="entry name" value="GGDEF"/>
    <property type="match status" value="1"/>
</dbReference>
<dbReference type="EMBL" id="CP002541">
    <property type="protein sequence ID" value="ADY14342.1"/>
    <property type="molecule type" value="Genomic_DNA"/>
</dbReference>
<feature type="domain" description="HD-GYP" evidence="6">
    <location>
        <begin position="699"/>
        <end position="888"/>
    </location>
</feature>
<dbReference type="Gene3D" id="1.10.3210.10">
    <property type="entry name" value="Hypothetical protein af1432"/>
    <property type="match status" value="1"/>
</dbReference>
<protein>
    <submittedName>
        <fullName evidence="7">Diguanylate cyclase and metal dependent phosphohydrolase</fullName>
    </submittedName>
</protein>
<dbReference type="Proteomes" id="UP000008466">
    <property type="component" value="Chromosome"/>
</dbReference>
<dbReference type="STRING" id="158189.SpiBuddy_2531"/>
<dbReference type="InterPro" id="IPR000160">
    <property type="entry name" value="GGDEF_dom"/>
</dbReference>
<dbReference type="GO" id="GO:0006355">
    <property type="term" value="P:regulation of DNA-templated transcription"/>
    <property type="evidence" value="ECO:0007669"/>
    <property type="project" value="InterPro"/>
</dbReference>
<reference evidence="8" key="1">
    <citation type="submission" date="2011-02" db="EMBL/GenBank/DDBJ databases">
        <title>Complete sequence of Spirochaeta sp. Buddy.</title>
        <authorList>
            <person name="Lucas S."/>
            <person name="Copeland A."/>
            <person name="Lapidus A."/>
            <person name="Cheng J.-F."/>
            <person name="Goodwin L."/>
            <person name="Pitluck S."/>
            <person name="Zeytun A."/>
            <person name="Detter J.C."/>
            <person name="Han C."/>
            <person name="Tapia R."/>
            <person name="Land M."/>
            <person name="Hauser L."/>
            <person name="Kyrpides N."/>
            <person name="Ivanova N."/>
            <person name="Mikhailova N."/>
            <person name="Pagani I."/>
            <person name="Ritalahti K.M."/>
            <person name="Loeffler F.E."/>
            <person name="Woyke T."/>
        </authorList>
    </citation>
    <scope>NUCLEOTIDE SEQUENCE [LARGE SCALE GENOMIC DNA]</scope>
    <source>
        <strain evidence="8">ATCC BAA-1886 / DSM 22777 / Buddy</strain>
    </source>
</reference>
<dbReference type="Pfam" id="PF22673">
    <property type="entry name" value="MCP-like_PDC_1"/>
    <property type="match status" value="1"/>
</dbReference>
<evidence type="ECO:0000256" key="2">
    <source>
        <dbReference type="SAM" id="Phobius"/>
    </source>
</evidence>
<proteinExistence type="predicted"/>
<dbReference type="InterPro" id="IPR029787">
    <property type="entry name" value="Nucleotide_cyclase"/>
</dbReference>
<keyword evidence="2" id="KW-0472">Membrane</keyword>
<dbReference type="Pfam" id="PF00989">
    <property type="entry name" value="PAS"/>
    <property type="match status" value="1"/>
</dbReference>
<dbReference type="InterPro" id="IPR043128">
    <property type="entry name" value="Rev_trsase/Diguanyl_cyclase"/>
</dbReference>
<dbReference type="HOGENOM" id="CLU_014477_0_0_12"/>
<keyword evidence="2" id="KW-0812">Transmembrane</keyword>
<evidence type="ECO:0000313" key="8">
    <source>
        <dbReference type="Proteomes" id="UP000008466"/>
    </source>
</evidence>
<dbReference type="GO" id="GO:0016787">
    <property type="term" value="F:hydrolase activity"/>
    <property type="evidence" value="ECO:0007669"/>
    <property type="project" value="UniProtKB-KW"/>
</dbReference>